<dbReference type="Proteomes" id="UP000239763">
    <property type="component" value="Unassembled WGS sequence"/>
</dbReference>
<reference evidence="4 7" key="4">
    <citation type="submission" date="2019-04" db="EMBL/GenBank/DDBJ databases">
        <title>A reverse ecology approach based on a biological definition of microbial populations.</title>
        <authorList>
            <person name="Arevalo P."/>
            <person name="Vaninsberghe D."/>
            <person name="Elsherbini J."/>
            <person name="Gore J."/>
            <person name="Polz M."/>
        </authorList>
    </citation>
    <scope>NUCLEOTIDE SEQUENCE [LARGE SCALE GENOMIC DNA]</scope>
    <source>
        <strain evidence="4 7">10N.222.48.A1</strain>
    </source>
</reference>
<evidence type="ECO:0000313" key="3">
    <source>
        <dbReference type="EMBL" id="PMM54818.1"/>
    </source>
</evidence>
<keyword evidence="1" id="KW-0812">Transmembrane</keyword>
<dbReference type="Proteomes" id="UP000305840">
    <property type="component" value="Unassembled WGS sequence"/>
</dbReference>
<reference evidence="2" key="2">
    <citation type="submission" date="2016-07" db="EMBL/GenBank/DDBJ databases">
        <authorList>
            <person name="Kauffman K."/>
            <person name="Arevalo P."/>
            <person name="Polz M.F."/>
        </authorList>
    </citation>
    <scope>NUCLEOTIDE SEQUENCE</scope>
    <source>
        <strain evidence="3">10N.261.48.A1</strain>
        <strain evidence="2">10N.286.55.E1</strain>
    </source>
</reference>
<evidence type="ECO:0000313" key="7">
    <source>
        <dbReference type="Proteomes" id="UP000305840"/>
    </source>
</evidence>
<dbReference type="RefSeq" id="WP_017110926.1">
    <property type="nucleotide sequence ID" value="NZ_CAWQOO010001001.1"/>
</dbReference>
<keyword evidence="1" id="KW-0472">Membrane</keyword>
<dbReference type="AlphaFoldDB" id="A0A1R3EWW1"/>
<dbReference type="Proteomes" id="UP000235554">
    <property type="component" value="Unassembled WGS sequence"/>
</dbReference>
<keyword evidence="1" id="KW-1133">Transmembrane helix</keyword>
<evidence type="ECO:0000313" key="4">
    <source>
        <dbReference type="EMBL" id="TKG08707.1"/>
    </source>
</evidence>
<feature type="transmembrane region" description="Helical" evidence="1">
    <location>
        <begin position="12"/>
        <end position="33"/>
    </location>
</feature>
<evidence type="ECO:0000313" key="2">
    <source>
        <dbReference type="EMBL" id="PME24341.1"/>
    </source>
</evidence>
<evidence type="ECO:0000256" key="1">
    <source>
        <dbReference type="SAM" id="Phobius"/>
    </source>
</evidence>
<dbReference type="EMBL" id="MCSB01000046">
    <property type="protein sequence ID" value="PME24341.1"/>
    <property type="molecule type" value="Genomic_DNA"/>
</dbReference>
<dbReference type="EMBL" id="SYVO01000038">
    <property type="protein sequence ID" value="TKG08707.1"/>
    <property type="molecule type" value="Genomic_DNA"/>
</dbReference>
<protein>
    <submittedName>
        <fullName evidence="4">DUF1656 domain-containing protein</fullName>
    </submittedName>
</protein>
<name>A0A1R3EWW1_9VIBR</name>
<accession>A0A1R3EWW1</accession>
<feature type="transmembrane region" description="Helical" evidence="1">
    <location>
        <begin position="45"/>
        <end position="65"/>
    </location>
</feature>
<reference evidence="5" key="1">
    <citation type="submission" date="2016-07" db="EMBL/GenBank/DDBJ databases">
        <title>Nontailed viruses are major unrecognized killers of bacteria in the ocean.</title>
        <authorList>
            <person name="Kauffman K."/>
            <person name="Hussain F."/>
            <person name="Yang J."/>
            <person name="Arevalo P."/>
            <person name="Brown J."/>
            <person name="Cutler M."/>
            <person name="Kelly L."/>
            <person name="Polz M.F."/>
        </authorList>
    </citation>
    <scope>NUCLEOTIDE SEQUENCE [LARGE SCALE GENOMIC DNA]</scope>
    <source>
        <strain evidence="5">10N.261.48.A1</strain>
    </source>
</reference>
<evidence type="ECO:0000313" key="5">
    <source>
        <dbReference type="Proteomes" id="UP000235554"/>
    </source>
</evidence>
<proteinExistence type="predicted"/>
<dbReference type="EMBL" id="MCZJ01000046">
    <property type="protein sequence ID" value="PMM54818.1"/>
    <property type="molecule type" value="Genomic_DNA"/>
</dbReference>
<reference evidence="2 6" key="3">
    <citation type="journal article" date="2018" name="Nature">
        <title>A major lineage of non-tailed dsDNA viruses as unrecognized killers of marine bacteria.</title>
        <authorList>
            <person name="Kauffman K.M."/>
            <person name="Hussain F.A."/>
            <person name="Yang J."/>
            <person name="Arevalo P."/>
            <person name="Brown J.M."/>
            <person name="Chang W.K."/>
            <person name="VanInsberghe D."/>
            <person name="Elsherbini J."/>
            <person name="Sharma R.S."/>
            <person name="Cutler M.B."/>
            <person name="Kelly L."/>
            <person name="Polz M.F."/>
        </authorList>
    </citation>
    <scope>NUCLEOTIDE SEQUENCE [LARGE SCALE GENOMIC DNA]</scope>
    <source>
        <strain evidence="3">10N.261.48.A1</strain>
        <strain evidence="2 6">10N.286.55.E1</strain>
    </source>
</reference>
<organism evidence="4 7">
    <name type="scientific">Vibrio lentus</name>
    <dbReference type="NCBI Taxonomy" id="136468"/>
    <lineage>
        <taxon>Bacteria</taxon>
        <taxon>Pseudomonadati</taxon>
        <taxon>Pseudomonadota</taxon>
        <taxon>Gammaproteobacteria</taxon>
        <taxon>Vibrionales</taxon>
        <taxon>Vibrionaceae</taxon>
        <taxon>Vibrio</taxon>
    </lineage>
</organism>
<comment type="caution">
    <text evidence="4">The sequence shown here is derived from an EMBL/GenBank/DDBJ whole genome shotgun (WGS) entry which is preliminary data.</text>
</comment>
<keyword evidence="6" id="KW-1185">Reference proteome</keyword>
<evidence type="ECO:0000313" key="6">
    <source>
        <dbReference type="Proteomes" id="UP000239763"/>
    </source>
</evidence>
<gene>
    <name evidence="3" type="ORF">BCT50_14215</name>
    <name evidence="2" type="ORF">BCV38_12075</name>
    <name evidence="4" type="ORF">FCV91_11600</name>
</gene>
<sequence>MKDQLLFGNVYIPSFMILVIVSLFALMLVKYFLGNVLRKNKIMNPSLCELCLVIIVAGQFLLLQVK</sequence>